<dbReference type="Gene3D" id="3.90.550.10">
    <property type="entry name" value="Spore Coat Polysaccharide Biosynthesis Protein SpsA, Chain A"/>
    <property type="match status" value="1"/>
</dbReference>
<evidence type="ECO:0000256" key="1">
    <source>
        <dbReference type="ARBA" id="ARBA00003449"/>
    </source>
</evidence>
<sequence>MDKKKTKNMANMVSEWISKNEKDINRSTFLFTMDENNSQDIGPSLLEGTSTEELTRMDTAYEFMQRGAECLLPLMEEELSALSSQYERAKPEDQKKFLKIFSRYLKTRSDKIDWSKIAPPPAEMMVEYESIQAPPAENISEMLNKLAVLKLNGGLGTSMGCTGPKSAIEVKNYLNFIDLTVRQLEHFNTKYGTNVPLVLMNSYNTHQQTRKLTSKYSGVWSFEQSVFPRIFEDTLMPVLSDPSVKEADGWYPPGHGDLYDSLYDSGMLEKLLEEGKEYLFVSNIDNLKAGIDLSILQYVIKDEVDFLMEVTKKTRADVKGGTLIEYNNALQLLEIAQVPAENKTDFTSIRKFKIFNTNSIWIHLPSLKKVLDQNIMELEIIENKKKLPNGESVIQLETAIGASIRYFSNAKGLVVPRSRFLPVKTCSDLFLLQSTLFKIAHGTLTISPNRITDSIPIIRLVGDCFKTVSNYRAHVHGPVTIDDLDHLTISGNVTLGKNVELKGTVIIIADEGKSIHIADGTVLDDKVVTGNLNVIDH</sequence>
<protein>
    <recommendedName>
        <fullName evidence="3 7">UTP--glucose-1-phosphate uridylyltransferase</fullName>
        <ecNumber evidence="3 7">2.7.7.9</ecNumber>
    </recommendedName>
</protein>
<proteinExistence type="inferred from homology"/>
<dbReference type="Pfam" id="PF01704">
    <property type="entry name" value="UDPGP"/>
    <property type="match status" value="1"/>
</dbReference>
<feature type="binding site" evidence="9">
    <location>
        <position position="165"/>
    </location>
    <ligand>
        <name>UTP</name>
        <dbReference type="ChEBI" id="CHEBI:46398"/>
    </ligand>
</feature>
<comment type="similarity">
    <text evidence="2 7">Belongs to the UDPGP type 1 family.</text>
</comment>
<feature type="binding site" evidence="9">
    <location>
        <position position="424"/>
    </location>
    <ligand>
        <name>UTP</name>
        <dbReference type="ChEBI" id="CHEBI:46398"/>
    </ligand>
</feature>
<dbReference type="Proteomes" id="UP000054524">
    <property type="component" value="Unassembled WGS sequence"/>
</dbReference>
<reference evidence="10 11" key="1">
    <citation type="journal article" date="2014" name="Genome Announc.">
        <title>Genome Sequence of the Microsporidian Species Nematocida sp1 Strain ERTm6 (ATCC PRA-372).</title>
        <authorList>
            <person name="Bakowski M.A."/>
            <person name="Priest M."/>
            <person name="Young S."/>
            <person name="Cuomo C.A."/>
            <person name="Troemel E.R."/>
        </authorList>
    </citation>
    <scope>NUCLEOTIDE SEQUENCE [LARGE SCALE GENOMIC DNA]</scope>
    <source>
        <strain evidence="10 11">ERTm6</strain>
    </source>
</reference>
<dbReference type="HOGENOM" id="CLU_023632_3_0_1"/>
<dbReference type="InterPro" id="IPR002618">
    <property type="entry name" value="UDPGP_fam"/>
</dbReference>
<evidence type="ECO:0000256" key="7">
    <source>
        <dbReference type="PIRNR" id="PIRNR000806"/>
    </source>
</evidence>
<evidence type="ECO:0000313" key="11">
    <source>
        <dbReference type="Proteomes" id="UP000054524"/>
    </source>
</evidence>
<evidence type="ECO:0000256" key="8">
    <source>
        <dbReference type="PIRSR" id="PIRSR000806-1"/>
    </source>
</evidence>
<accession>A0A086IZY3</accession>
<evidence type="ECO:0000256" key="4">
    <source>
        <dbReference type="ARBA" id="ARBA00022679"/>
    </source>
</evidence>
<comment type="caution">
    <text evidence="10">The sequence shown here is derived from an EMBL/GenBank/DDBJ whole genome shotgun (WGS) entry which is preliminary data.</text>
</comment>
<evidence type="ECO:0000256" key="2">
    <source>
        <dbReference type="ARBA" id="ARBA00010401"/>
    </source>
</evidence>
<keyword evidence="4 7" id="KW-0808">Transferase</keyword>
<name>A0A086IZY3_NEMA1</name>
<feature type="binding site" evidence="9">
    <location>
        <position position="285"/>
    </location>
    <ligand>
        <name>UTP</name>
        <dbReference type="ChEBI" id="CHEBI:46398"/>
    </ligand>
</feature>
<dbReference type="GO" id="GO:0006011">
    <property type="term" value="P:UDP-alpha-D-glucose metabolic process"/>
    <property type="evidence" value="ECO:0007669"/>
    <property type="project" value="UniProtKB-UniRule"/>
</dbReference>
<dbReference type="GO" id="GO:0003983">
    <property type="term" value="F:UTP:glucose-1-phosphate uridylyltransferase activity"/>
    <property type="evidence" value="ECO:0007669"/>
    <property type="project" value="UniProtKB-EC"/>
</dbReference>
<dbReference type="PANTHER" id="PTHR43511">
    <property type="match status" value="1"/>
</dbReference>
<dbReference type="FunFam" id="3.90.550.10:FF:000002">
    <property type="entry name" value="UTP--glucose-1-phosphate uridylyltransferase"/>
    <property type="match status" value="1"/>
</dbReference>
<keyword evidence="11" id="KW-1185">Reference proteome</keyword>
<comment type="catalytic activity">
    <reaction evidence="6 7">
        <text>alpha-D-glucose 1-phosphate + UTP + H(+) = UDP-alpha-D-glucose + diphosphate</text>
        <dbReference type="Rhea" id="RHEA:19889"/>
        <dbReference type="ChEBI" id="CHEBI:15378"/>
        <dbReference type="ChEBI" id="CHEBI:33019"/>
        <dbReference type="ChEBI" id="CHEBI:46398"/>
        <dbReference type="ChEBI" id="CHEBI:58601"/>
        <dbReference type="ChEBI" id="CHEBI:58885"/>
        <dbReference type="EC" id="2.7.7.9"/>
    </reaction>
</comment>
<feature type="binding site" evidence="9">
    <location>
        <position position="224"/>
    </location>
    <ligand>
        <name>UTP</name>
        <dbReference type="ChEBI" id="CHEBI:46398"/>
    </ligand>
</feature>
<evidence type="ECO:0000256" key="3">
    <source>
        <dbReference type="ARBA" id="ARBA00012415"/>
    </source>
</evidence>
<dbReference type="PIRSF" id="PIRSF000806">
    <property type="entry name" value="UDPGP"/>
    <property type="match status" value="1"/>
</dbReference>
<evidence type="ECO:0000313" key="10">
    <source>
        <dbReference type="EMBL" id="KFG25451.1"/>
    </source>
</evidence>
<dbReference type="SUPFAM" id="SSF53448">
    <property type="entry name" value="Nucleotide-diphospho-sugar transferases"/>
    <property type="match status" value="1"/>
</dbReference>
<dbReference type="CDD" id="cd00897">
    <property type="entry name" value="UGPase_euk"/>
    <property type="match status" value="1"/>
</dbReference>
<dbReference type="RefSeq" id="XP_052904006.1">
    <property type="nucleotide sequence ID" value="XM_053049835.1"/>
</dbReference>
<organism evidence="10 11">
    <name type="scientific">Nematocida ausubeli (strain ATCC PRA-371 / ERTm2)</name>
    <name type="common">Nematode killer fungus</name>
    <dbReference type="NCBI Taxonomy" id="1913371"/>
    <lineage>
        <taxon>Eukaryota</taxon>
        <taxon>Fungi</taxon>
        <taxon>Fungi incertae sedis</taxon>
        <taxon>Microsporidia</taxon>
        <taxon>Nematocida</taxon>
    </lineage>
</organism>
<evidence type="ECO:0000256" key="5">
    <source>
        <dbReference type="ARBA" id="ARBA00022695"/>
    </source>
</evidence>
<dbReference type="InterPro" id="IPR016267">
    <property type="entry name" value="UDPGP_trans"/>
</dbReference>
<dbReference type="OrthoDB" id="932129at2759"/>
<feature type="binding site" evidence="8">
    <location>
        <position position="255"/>
    </location>
    <ligand>
        <name>substrate</name>
    </ligand>
</feature>
<dbReference type="AlphaFoldDB" id="A0A086IZY3"/>
<dbReference type="FunFam" id="2.160.10.10:FF:000001">
    <property type="entry name" value="UTP--glucose-1-phosphate uridylyltransferase"/>
    <property type="match status" value="1"/>
</dbReference>
<feature type="binding site" evidence="9">
    <location>
        <position position="254"/>
    </location>
    <ligand>
        <name>UTP</name>
        <dbReference type="ChEBI" id="CHEBI:46398"/>
    </ligand>
</feature>
<dbReference type="GeneID" id="77677199"/>
<dbReference type="Gene3D" id="2.160.10.10">
    <property type="entry name" value="Hexapeptide repeat proteins"/>
    <property type="match status" value="1"/>
</dbReference>
<keyword evidence="5 7" id="KW-0548">Nucleotidyltransferase</keyword>
<dbReference type="EMBL" id="AKIJ01000005">
    <property type="protein sequence ID" value="KFG25451.1"/>
    <property type="molecule type" value="Genomic_DNA"/>
</dbReference>
<gene>
    <name evidence="10" type="ORF">NESG_02226</name>
</gene>
<evidence type="ECO:0000256" key="6">
    <source>
        <dbReference type="ARBA" id="ARBA00048128"/>
    </source>
</evidence>
<dbReference type="EC" id="2.7.7.9" evidence="3 7"/>
<dbReference type="InterPro" id="IPR029044">
    <property type="entry name" value="Nucleotide-diphossugar_trans"/>
</dbReference>
<comment type="function">
    <text evidence="1">Plays a central role as a glucosyl donor in cellular metabolic pathways.</text>
</comment>
<evidence type="ECO:0000256" key="9">
    <source>
        <dbReference type="PIRSR" id="PIRSR000806-2"/>
    </source>
</evidence>